<keyword evidence="2" id="KW-0812">Transmembrane</keyword>
<dbReference type="Pfam" id="PF09718">
    <property type="entry name" value="Tape_meas_lam_C"/>
    <property type="match status" value="1"/>
</dbReference>
<gene>
    <name evidence="4" type="ORF">C7400_112142</name>
</gene>
<dbReference type="RefSeq" id="WP_146230017.1">
    <property type="nucleotide sequence ID" value="NZ_QJJV01000012.1"/>
</dbReference>
<feature type="transmembrane region" description="Helical" evidence="2">
    <location>
        <begin position="154"/>
        <end position="177"/>
    </location>
</feature>
<evidence type="ECO:0000256" key="2">
    <source>
        <dbReference type="SAM" id="Phobius"/>
    </source>
</evidence>
<keyword evidence="2" id="KW-1133">Transmembrane helix</keyword>
<keyword evidence="5" id="KW-1185">Reference proteome</keyword>
<keyword evidence="2" id="KW-0472">Membrane</keyword>
<evidence type="ECO:0000256" key="1">
    <source>
        <dbReference type="SAM" id="MobiDB-lite"/>
    </source>
</evidence>
<evidence type="ECO:0000259" key="3">
    <source>
        <dbReference type="Pfam" id="PF09718"/>
    </source>
</evidence>
<organism evidence="4 5">
    <name type="scientific">Paraburkholderia tropica</name>
    <dbReference type="NCBI Taxonomy" id="92647"/>
    <lineage>
        <taxon>Bacteria</taxon>
        <taxon>Pseudomonadati</taxon>
        <taxon>Pseudomonadota</taxon>
        <taxon>Betaproteobacteria</taxon>
        <taxon>Burkholderiales</taxon>
        <taxon>Burkholderiaceae</taxon>
        <taxon>Paraburkholderia</taxon>
    </lineage>
</organism>
<reference evidence="4 5" key="1">
    <citation type="submission" date="2018-05" db="EMBL/GenBank/DDBJ databases">
        <title>Genomic Encyclopedia of Type Strains, Phase IV (KMG-V): Genome sequencing to study the core and pangenomes of soil and plant-associated prokaryotes.</title>
        <authorList>
            <person name="Whitman W."/>
        </authorList>
    </citation>
    <scope>NUCLEOTIDE SEQUENCE [LARGE SCALE GENOMIC DNA]</scope>
    <source>
        <strain evidence="4 5">SIr-6563</strain>
    </source>
</reference>
<feature type="compositionally biased region" description="Polar residues" evidence="1">
    <location>
        <begin position="473"/>
        <end position="483"/>
    </location>
</feature>
<dbReference type="Proteomes" id="UP000247515">
    <property type="component" value="Unassembled WGS sequence"/>
</dbReference>
<proteinExistence type="predicted"/>
<protein>
    <submittedName>
        <fullName evidence="4">Lambda family phage tail tape measure protein</fullName>
    </submittedName>
</protein>
<dbReference type="EMBL" id="QJJV01000012">
    <property type="protein sequence ID" value="PXX14530.1"/>
    <property type="molecule type" value="Genomic_DNA"/>
</dbReference>
<evidence type="ECO:0000313" key="4">
    <source>
        <dbReference type="EMBL" id="PXX14530.1"/>
    </source>
</evidence>
<feature type="region of interest" description="Disordered" evidence="1">
    <location>
        <begin position="459"/>
        <end position="490"/>
    </location>
</feature>
<feature type="domain" description="Bacteriophage tail tape measure C-terminal" evidence="3">
    <location>
        <begin position="674"/>
        <end position="747"/>
    </location>
</feature>
<dbReference type="InterPro" id="IPR006431">
    <property type="entry name" value="Phage_tape_meas_C"/>
</dbReference>
<sequence>MANETVVKVGADASGYTSELDKARKSANSFISTQSEMAKRTQVAQDAIAEAAQSGSDASARAVKSFTDALLKNASTAGKSRAEILAMRAANLGLSDSVKPYIDQIAKATTHTHGFSLESSQAKRELLVLGHELSQGNYKQFAGSMMVMAEATGAFNMLLNPVVLGVGALVGVFAIAAHATFSAREQLATYGESVEKISKQTGLSTDDVQKFGFAAKTVGVEMKDAADALSELTKAQNEAQHGNKDAAAAFLAVGVSLKDLKSATPQDLLSRVSDAFSKSTDGASKAAIANELFGTSGKNLIPLLDQGSAKLNALGVTAGEVGAVMSSNTIAQLSALQEQLELSHAKMDALSMAAKTALLPTIINLTNALSDNVAMKPLLNDFYSGVALIMKSAASAVATLVIGFEQTSEVVATLATVVGYGLTGQFKLASAAAQVGYDNLKKEGQGYADFMSRLWSGTVPGGDTHTQTGTGQLSFSKGNNSPKEYQESRGDTLMDQAKQAQATLEASLNGQEKLTGWAAKEAELRAEIDGFAGKTLTKAQQSVVAHQTELLAQYGLNASLEKELDQRTRSAKLNEEAYETNIKIVGQNDAIANQHKIELETLGLGTKERQRQVELLNIETERQKELAEWQKKAVAQNLDGTPQDMEERASINKRFDARRDETQSYFQASDVANGDWVKGAKGGLQDIIDKTNDLASAANNTAQTAISNLGDQLTELAVDGRFQMGDFVKSIVGGFIKIESEALIAKAAMSAFNFFGGDSSSVSSVVGHATGGLITGAGTGTSDSIPARLSNGEFVMTAETVKRIGASNLYAMNNGASVHGVARFATGGLVGGSASVSPAVRGDTNVQVDVSTGGGSLDQTDVTWLQGQIKSLVDSRLAQKMKGQGGYAWQQKYGSVG</sequence>
<evidence type="ECO:0000313" key="5">
    <source>
        <dbReference type="Proteomes" id="UP000247515"/>
    </source>
</evidence>
<feature type="compositionally biased region" description="Low complexity" evidence="1">
    <location>
        <begin position="461"/>
        <end position="472"/>
    </location>
</feature>
<accession>A0ABX5MN44</accession>
<comment type="caution">
    <text evidence="4">The sequence shown here is derived from an EMBL/GenBank/DDBJ whole genome shotgun (WGS) entry which is preliminary data.</text>
</comment>
<dbReference type="Pfam" id="PF24622">
    <property type="entry name" value="TMP_4"/>
    <property type="match status" value="1"/>
</dbReference>
<name>A0ABX5MN44_9BURK</name>
<dbReference type="NCBIfam" id="TIGR01541">
    <property type="entry name" value="tape_meas_lam_C"/>
    <property type="match status" value="1"/>
</dbReference>